<name>A0A7I7MBG1_9MYCO</name>
<evidence type="ECO:0000313" key="2">
    <source>
        <dbReference type="EMBL" id="BBX69584.1"/>
    </source>
</evidence>
<organism evidence="2 3">
    <name type="scientific">Mycolicibacterium psychrotolerans</name>
    <dbReference type="NCBI Taxonomy" id="216929"/>
    <lineage>
        <taxon>Bacteria</taxon>
        <taxon>Bacillati</taxon>
        <taxon>Actinomycetota</taxon>
        <taxon>Actinomycetes</taxon>
        <taxon>Mycobacteriales</taxon>
        <taxon>Mycobacteriaceae</taxon>
        <taxon>Mycolicibacterium</taxon>
    </lineage>
</organism>
<dbReference type="KEGG" id="mpsc:MPSYJ_30450"/>
<sequence>MLVIHEENKLSTHDHDPIIFAPEVAEMLGGIPLATLRYWTYTGTGPRSFKLGRRRAYRLSEVRSWLAAQETAAHA</sequence>
<evidence type="ECO:0000259" key="1">
    <source>
        <dbReference type="Pfam" id="PF12728"/>
    </source>
</evidence>
<dbReference type="Proteomes" id="UP000466514">
    <property type="component" value="Chromosome"/>
</dbReference>
<reference evidence="2 3" key="1">
    <citation type="journal article" date="2019" name="Emerg. Microbes Infect.">
        <title>Comprehensive subspecies identification of 175 nontuberculous mycobacteria species based on 7547 genomic profiles.</title>
        <authorList>
            <person name="Matsumoto Y."/>
            <person name="Kinjo T."/>
            <person name="Motooka D."/>
            <person name="Nabeya D."/>
            <person name="Jung N."/>
            <person name="Uechi K."/>
            <person name="Horii T."/>
            <person name="Iida T."/>
            <person name="Fujita J."/>
            <person name="Nakamura S."/>
        </authorList>
    </citation>
    <scope>NUCLEOTIDE SEQUENCE [LARGE SCALE GENOMIC DNA]</scope>
    <source>
        <strain evidence="2 3">JCM 13323</strain>
    </source>
</reference>
<dbReference type="Pfam" id="PF12728">
    <property type="entry name" value="HTH_17"/>
    <property type="match status" value="1"/>
</dbReference>
<gene>
    <name evidence="2" type="ORF">MPSYJ_30450</name>
</gene>
<dbReference type="SUPFAM" id="SSF46955">
    <property type="entry name" value="Putative DNA-binding domain"/>
    <property type="match status" value="1"/>
</dbReference>
<dbReference type="AlphaFoldDB" id="A0A7I7MBG1"/>
<evidence type="ECO:0000313" key="3">
    <source>
        <dbReference type="Proteomes" id="UP000466514"/>
    </source>
</evidence>
<dbReference type="InterPro" id="IPR041657">
    <property type="entry name" value="HTH_17"/>
</dbReference>
<dbReference type="EMBL" id="AP022574">
    <property type="protein sequence ID" value="BBX69584.1"/>
    <property type="molecule type" value="Genomic_DNA"/>
</dbReference>
<dbReference type="InterPro" id="IPR009061">
    <property type="entry name" value="DNA-bd_dom_put_sf"/>
</dbReference>
<accession>A0A7I7MBG1</accession>
<protein>
    <recommendedName>
        <fullName evidence="1">Helix-turn-helix domain-containing protein</fullName>
    </recommendedName>
</protein>
<proteinExistence type="predicted"/>
<feature type="domain" description="Helix-turn-helix" evidence="1">
    <location>
        <begin position="22"/>
        <end position="69"/>
    </location>
</feature>
<keyword evidence="3" id="KW-1185">Reference proteome</keyword>